<comment type="caution">
    <text evidence="2">The sequence shown here is derived from an EMBL/GenBank/DDBJ whole genome shotgun (WGS) entry which is preliminary data.</text>
</comment>
<proteinExistence type="predicted"/>
<keyword evidence="1" id="KW-0472">Membrane</keyword>
<dbReference type="Gene3D" id="3.40.50.300">
    <property type="entry name" value="P-loop containing nucleotide triphosphate hydrolases"/>
    <property type="match status" value="1"/>
</dbReference>
<protein>
    <submittedName>
        <fullName evidence="2">Uncharacterized protein</fullName>
    </submittedName>
</protein>
<dbReference type="AlphaFoldDB" id="A0AA88WMM2"/>
<accession>A0AA88WMM2</accession>
<dbReference type="PANTHER" id="PTHR14241:SF24">
    <property type="entry name" value="G DOMAIN-CONTAINING PROTEIN"/>
    <property type="match status" value="1"/>
</dbReference>
<evidence type="ECO:0000313" key="3">
    <source>
        <dbReference type="Proteomes" id="UP001188597"/>
    </source>
</evidence>
<dbReference type="Proteomes" id="UP001188597">
    <property type="component" value="Unassembled WGS sequence"/>
</dbReference>
<dbReference type="SUPFAM" id="SSF52540">
    <property type="entry name" value="P-loop containing nucleoside triphosphate hydrolases"/>
    <property type="match status" value="1"/>
</dbReference>
<sequence length="383" mass="42802">MANQPCFGDEDLHESPSSAFYWWRTTGDPNGNGYLNIDLSDLSSLTPRLKVLREMERLALIAPEGLDDLRHKLITYRSGDFWLPVGGVKKEDVDIPPIITILLVGLSGSGKSSLVNLMYSVLGGSGLIPFTQTSSMSSNYTTMFMEEHNVLRSVRSGFCVYDTRGLDSSQLSEGFEEVSGWMVDGVRHNQLCCRPEDEKTGRDSHATPSMGSLLSSSRFAKRRVNSVMVVANLAEIYRALKCGDSKPLEATRDLFHCHSIRNSNENPILILTHGDTLSFEERINGRLKVCAYLGVSETTGAYDIACVTEQGILPEQSDPVTSYALTEAVYRALMQSDRTHLPRRKPMDWLRIFVSRVMCCIGAFFLMLAYFFSRLGHKKKLKV</sequence>
<evidence type="ECO:0000313" key="2">
    <source>
        <dbReference type="EMBL" id="KAK3027743.1"/>
    </source>
</evidence>
<organism evidence="2 3">
    <name type="scientific">Escallonia herrerae</name>
    <dbReference type="NCBI Taxonomy" id="1293975"/>
    <lineage>
        <taxon>Eukaryota</taxon>
        <taxon>Viridiplantae</taxon>
        <taxon>Streptophyta</taxon>
        <taxon>Embryophyta</taxon>
        <taxon>Tracheophyta</taxon>
        <taxon>Spermatophyta</taxon>
        <taxon>Magnoliopsida</taxon>
        <taxon>eudicotyledons</taxon>
        <taxon>Gunneridae</taxon>
        <taxon>Pentapetalae</taxon>
        <taxon>asterids</taxon>
        <taxon>campanulids</taxon>
        <taxon>Escalloniales</taxon>
        <taxon>Escalloniaceae</taxon>
        <taxon>Escallonia</taxon>
    </lineage>
</organism>
<keyword evidence="1" id="KW-0812">Transmembrane</keyword>
<keyword evidence="3" id="KW-1185">Reference proteome</keyword>
<dbReference type="PANTHER" id="PTHR14241">
    <property type="entry name" value="INTERFERON-INDUCED PROTEIN 44"/>
    <property type="match status" value="1"/>
</dbReference>
<evidence type="ECO:0000256" key="1">
    <source>
        <dbReference type="SAM" id="Phobius"/>
    </source>
</evidence>
<dbReference type="InterPro" id="IPR027417">
    <property type="entry name" value="P-loop_NTPase"/>
</dbReference>
<name>A0AA88WMM2_9ASTE</name>
<dbReference type="EMBL" id="JAVXUP010000445">
    <property type="protein sequence ID" value="KAK3027743.1"/>
    <property type="molecule type" value="Genomic_DNA"/>
</dbReference>
<keyword evidence="1" id="KW-1133">Transmembrane helix</keyword>
<gene>
    <name evidence="2" type="ORF">RJ639_042483</name>
</gene>
<reference evidence="2" key="1">
    <citation type="submission" date="2022-12" db="EMBL/GenBank/DDBJ databases">
        <title>Draft genome assemblies for two species of Escallonia (Escalloniales).</title>
        <authorList>
            <person name="Chanderbali A."/>
            <person name="Dervinis C."/>
            <person name="Anghel I."/>
            <person name="Soltis D."/>
            <person name="Soltis P."/>
            <person name="Zapata F."/>
        </authorList>
    </citation>
    <scope>NUCLEOTIDE SEQUENCE</scope>
    <source>
        <strain evidence="2">UCBG64.0493</strain>
        <tissue evidence="2">Leaf</tissue>
    </source>
</reference>
<feature type="transmembrane region" description="Helical" evidence="1">
    <location>
        <begin position="349"/>
        <end position="372"/>
    </location>
</feature>